<gene>
    <name evidence="5" type="ORF">DM01DRAFT_1331372</name>
</gene>
<dbReference type="InterPro" id="IPR009449">
    <property type="entry name" value="Sec2_N"/>
</dbReference>
<dbReference type="EMBL" id="MCGT01000002">
    <property type="protein sequence ID" value="ORX61898.1"/>
    <property type="molecule type" value="Genomic_DNA"/>
</dbReference>
<feature type="coiled-coil region" evidence="2">
    <location>
        <begin position="72"/>
        <end position="156"/>
    </location>
</feature>
<dbReference type="AlphaFoldDB" id="A0A1X2GWB0"/>
<accession>A0A1X2GWB0</accession>
<dbReference type="InterPro" id="IPR040351">
    <property type="entry name" value="RAB3IL/RAB3IP/Sec2"/>
</dbReference>
<proteinExistence type="predicted"/>
<dbReference type="GO" id="GO:0070319">
    <property type="term" value="C:Golgi to plasma membrane transport vesicle"/>
    <property type="evidence" value="ECO:0007669"/>
    <property type="project" value="TreeGrafter"/>
</dbReference>
<dbReference type="GO" id="GO:0006887">
    <property type="term" value="P:exocytosis"/>
    <property type="evidence" value="ECO:0007669"/>
    <property type="project" value="TreeGrafter"/>
</dbReference>
<evidence type="ECO:0000313" key="6">
    <source>
        <dbReference type="Proteomes" id="UP000242146"/>
    </source>
</evidence>
<evidence type="ECO:0000256" key="2">
    <source>
        <dbReference type="SAM" id="Coils"/>
    </source>
</evidence>
<dbReference type="PANTHER" id="PTHR14430:SF0">
    <property type="entry name" value="SEC2P DOMAIN-CONTAINING PROTEIN"/>
    <property type="match status" value="1"/>
</dbReference>
<dbReference type="GO" id="GO:0051286">
    <property type="term" value="C:cell tip"/>
    <property type="evidence" value="ECO:0007669"/>
    <property type="project" value="TreeGrafter"/>
</dbReference>
<sequence>MDSEHCAMCDEPIAALVQLQTDRFERTKEKRQSKRQLFEAMAQHDQKHNELLALQKKIIDTREAMMVCDEDIHALKRDMEQLHIKYNEETAQIRTMEDAKLAAKREIEDLGQHLFKEAREMVSAEQQEKVVLQASFDQLQQEHRHSQDQLQHTLAELKLLRDKITSQDDAAASSSVPYPFRHSLSSHSGGSHRSAASSRVNLSSNLSTSTSLTDDDPASTKDGQASHTSSSQDEPTGTSTPPSFDHDALSAAFFARAKLDMALLQQNDPRPDWLDSVQLDTFEDDQMLADFQEFMTMAASTTSSLRRLHALPFMKFCLADDIEPCLRFGPTPKLTNYKKILEAIQIKTCFVEACPPGFVREHATVLRKERIAKRAKPSLWDKFTGSDDVTSSSSTASAQGYIQCATCGRKVQDNEDDASGMETELSHRFRISYFDEWACIDRFCADRLNAVIGFYAFLRQLRLGTFKDRSLMDIYQECSRLRLQMSLSRMGSLRIM</sequence>
<feature type="region of interest" description="Disordered" evidence="3">
    <location>
        <begin position="183"/>
        <end position="243"/>
    </location>
</feature>
<evidence type="ECO:0000259" key="4">
    <source>
        <dbReference type="Pfam" id="PF06428"/>
    </source>
</evidence>
<dbReference type="Pfam" id="PF06428">
    <property type="entry name" value="Sec2p"/>
    <property type="match status" value="1"/>
</dbReference>
<comment type="caution">
    <text evidence="5">The sequence shown here is derived from an EMBL/GenBank/DDBJ whole genome shotgun (WGS) entry which is preliminary data.</text>
</comment>
<dbReference type="OrthoDB" id="5560525at2759"/>
<dbReference type="Pfam" id="PF25555">
    <property type="entry name" value="RAB3A-like_C"/>
    <property type="match status" value="1"/>
</dbReference>
<dbReference type="Gene3D" id="6.10.140.910">
    <property type="match status" value="1"/>
</dbReference>
<protein>
    <recommendedName>
        <fullName evidence="4">GDP/GTP exchange factor Sec2 N-terminal domain-containing protein</fullName>
    </recommendedName>
</protein>
<keyword evidence="1 2" id="KW-0175">Coiled coil</keyword>
<evidence type="ECO:0000256" key="3">
    <source>
        <dbReference type="SAM" id="MobiDB-lite"/>
    </source>
</evidence>
<feature type="domain" description="GDP/GTP exchange factor Sec2 N-terminal" evidence="4">
    <location>
        <begin position="39"/>
        <end position="166"/>
    </location>
</feature>
<reference evidence="5 6" key="1">
    <citation type="submission" date="2016-07" db="EMBL/GenBank/DDBJ databases">
        <title>Pervasive Adenine N6-methylation of Active Genes in Fungi.</title>
        <authorList>
            <consortium name="DOE Joint Genome Institute"/>
            <person name="Mondo S.J."/>
            <person name="Dannebaum R.O."/>
            <person name="Kuo R.C."/>
            <person name="Labutti K."/>
            <person name="Haridas S."/>
            <person name="Kuo A."/>
            <person name="Salamov A."/>
            <person name="Ahrendt S.R."/>
            <person name="Lipzen A."/>
            <person name="Sullivan W."/>
            <person name="Andreopoulos W.B."/>
            <person name="Clum A."/>
            <person name="Lindquist E."/>
            <person name="Daum C."/>
            <person name="Ramamoorthy G.K."/>
            <person name="Gryganskyi A."/>
            <person name="Culley D."/>
            <person name="Magnuson J.K."/>
            <person name="James T.Y."/>
            <person name="O'Malley M.A."/>
            <person name="Stajich J.E."/>
            <person name="Spatafora J.W."/>
            <person name="Visel A."/>
            <person name="Grigoriev I.V."/>
        </authorList>
    </citation>
    <scope>NUCLEOTIDE SEQUENCE [LARGE SCALE GENOMIC DNA]</scope>
    <source>
        <strain evidence="5 6">NRRL 3301</strain>
    </source>
</reference>
<feature type="compositionally biased region" description="Low complexity" evidence="3">
    <location>
        <begin position="183"/>
        <end position="212"/>
    </location>
</feature>
<keyword evidence="6" id="KW-1185">Reference proteome</keyword>
<organism evidence="5 6">
    <name type="scientific">Hesseltinella vesiculosa</name>
    <dbReference type="NCBI Taxonomy" id="101127"/>
    <lineage>
        <taxon>Eukaryota</taxon>
        <taxon>Fungi</taxon>
        <taxon>Fungi incertae sedis</taxon>
        <taxon>Mucoromycota</taxon>
        <taxon>Mucoromycotina</taxon>
        <taxon>Mucoromycetes</taxon>
        <taxon>Mucorales</taxon>
        <taxon>Cunninghamellaceae</taxon>
        <taxon>Hesseltinella</taxon>
    </lineage>
</organism>
<feature type="compositionally biased region" description="Polar residues" evidence="3">
    <location>
        <begin position="221"/>
        <end position="242"/>
    </location>
</feature>
<dbReference type="SUPFAM" id="SSF144284">
    <property type="entry name" value="Sec2 N-terminal region"/>
    <property type="match status" value="1"/>
</dbReference>
<dbReference type="Proteomes" id="UP000242146">
    <property type="component" value="Unassembled WGS sequence"/>
</dbReference>
<dbReference type="STRING" id="101127.A0A1X2GWB0"/>
<feature type="non-terminal residue" evidence="5">
    <location>
        <position position="496"/>
    </location>
</feature>
<dbReference type="PANTHER" id="PTHR14430">
    <property type="entry name" value="RABIN3-RELATED"/>
    <property type="match status" value="1"/>
</dbReference>
<evidence type="ECO:0000256" key="1">
    <source>
        <dbReference type="ARBA" id="ARBA00023054"/>
    </source>
</evidence>
<dbReference type="GO" id="GO:0005085">
    <property type="term" value="F:guanyl-nucleotide exchange factor activity"/>
    <property type="evidence" value="ECO:0007669"/>
    <property type="project" value="InterPro"/>
</dbReference>
<dbReference type="CDD" id="cd21044">
    <property type="entry name" value="Rab11BD_RAB3IP_like"/>
    <property type="match status" value="1"/>
</dbReference>
<evidence type="ECO:0000313" key="5">
    <source>
        <dbReference type="EMBL" id="ORX61898.1"/>
    </source>
</evidence>
<name>A0A1X2GWB0_9FUNG</name>